<accession>A0A521E900</accession>
<dbReference type="InterPro" id="IPR050464">
    <property type="entry name" value="Zeta_carotene_desat/Oxidored"/>
</dbReference>
<dbReference type="GO" id="GO:0016491">
    <property type="term" value="F:oxidoreductase activity"/>
    <property type="evidence" value="ECO:0007669"/>
    <property type="project" value="InterPro"/>
</dbReference>
<dbReference type="AlphaFoldDB" id="A0A521E900"/>
<gene>
    <name evidence="2" type="ORF">SAMN06265380_11023</name>
</gene>
<dbReference type="SUPFAM" id="SSF51905">
    <property type="entry name" value="FAD/NAD(P)-binding domain"/>
    <property type="match status" value="1"/>
</dbReference>
<dbReference type="Gene3D" id="3.50.50.60">
    <property type="entry name" value="FAD/NAD(P)-binding domain"/>
    <property type="match status" value="1"/>
</dbReference>
<dbReference type="EMBL" id="FXTE01000010">
    <property type="protein sequence ID" value="SMO80384.1"/>
    <property type="molecule type" value="Genomic_DNA"/>
</dbReference>
<keyword evidence="3" id="KW-1185">Reference proteome</keyword>
<dbReference type="InterPro" id="IPR002937">
    <property type="entry name" value="Amino_oxidase"/>
</dbReference>
<feature type="domain" description="Amine oxidase" evidence="1">
    <location>
        <begin position="273"/>
        <end position="531"/>
    </location>
</feature>
<proteinExistence type="predicted"/>
<dbReference type="PRINTS" id="PR00419">
    <property type="entry name" value="ADXRDTASE"/>
</dbReference>
<dbReference type="PANTHER" id="PTHR42923">
    <property type="entry name" value="PROTOPORPHYRINOGEN OXIDASE"/>
    <property type="match status" value="1"/>
</dbReference>
<organism evidence="2 3">
    <name type="scientific">Ruegeria faecimaris</name>
    <dbReference type="NCBI Taxonomy" id="686389"/>
    <lineage>
        <taxon>Bacteria</taxon>
        <taxon>Pseudomonadati</taxon>
        <taxon>Pseudomonadota</taxon>
        <taxon>Alphaproteobacteria</taxon>
        <taxon>Rhodobacterales</taxon>
        <taxon>Roseobacteraceae</taxon>
        <taxon>Ruegeria</taxon>
    </lineage>
</organism>
<evidence type="ECO:0000259" key="1">
    <source>
        <dbReference type="Pfam" id="PF01593"/>
    </source>
</evidence>
<reference evidence="2 3" key="1">
    <citation type="submission" date="2017-05" db="EMBL/GenBank/DDBJ databases">
        <authorList>
            <person name="Varghese N."/>
            <person name="Submissions S."/>
        </authorList>
    </citation>
    <scope>NUCLEOTIDE SEQUENCE [LARGE SCALE GENOMIC DNA]</scope>
    <source>
        <strain evidence="2 3">DSM 28009</strain>
    </source>
</reference>
<dbReference type="Pfam" id="PF01593">
    <property type="entry name" value="Amino_oxidase"/>
    <property type="match status" value="1"/>
</dbReference>
<dbReference type="PANTHER" id="PTHR42923:SF46">
    <property type="entry name" value="AMINE OXIDASE"/>
    <property type="match status" value="1"/>
</dbReference>
<name>A0A521E900_9RHOB</name>
<evidence type="ECO:0000313" key="3">
    <source>
        <dbReference type="Proteomes" id="UP000319555"/>
    </source>
</evidence>
<evidence type="ECO:0000313" key="2">
    <source>
        <dbReference type="EMBL" id="SMO80384.1"/>
    </source>
</evidence>
<dbReference type="Pfam" id="PF13450">
    <property type="entry name" value="NAD_binding_8"/>
    <property type="match status" value="1"/>
</dbReference>
<protein>
    <submittedName>
        <fullName evidence="2">NAD-binding domain and a Fe-S cluster-containing protein</fullName>
    </submittedName>
</protein>
<sequence length="682" mass="75958">MAEKVVILGGGVGGMSAAHELIERGFEVEVYERQLIAGGKARSIPVLEGEDDHGSKEEHIRALKDWIGMHGYDLPPGVKRPWLPGEHGFRFFPNFYRHITNTMSRTPYYDKGTCYDNLVPTTQVLVSQFDHPGIIVPERFPQSLKEVANALKTFAYTISPRNEIDFEDIEHFLGCMWRIATSCKERRFDEYERIGWWEFIGAAERSEAYQKFLAIGLTRSLVAAKATTASTKTVGDVAIQLQLGIATPEATSNRLLNGPTNLVWIQPWLEYLKSRGVVYHFDSKVTGIECRNGRIASATVEQDGTQKQVTGDWFISALPIERIAPLVTPAMTKVDPGLAKLPLLAEDVQWMNGIQFYLTKDVELAHGHVIFIDSPWALTAVSQKQFWSQIDFENWADGKTKGLLSVDISEWDKPGTNGKTARDSSREEIAKEVWEQLKRSLNVDGNIVLRDEELHYWFLDPDIVEDPDHPARESNVEPLLVNRINSWRLRPEAATLIPNFMLASDYVRTNTDLATMEGANEAARRAVNAILRRSGSEAQPCEIWDLHEPDILQPLRAYDYARYQAGEPWDERFAIAVEAALRMGQDATGTKRGGQGPLAAIGPLTAEYSKPGGIVEDPAISDALRMVAAPPELYNLMAAHLPGRDTPIPGADFAEDLAIGIVEATSPPTDTSGRKVIITQKG</sequence>
<dbReference type="RefSeq" id="WP_142638506.1">
    <property type="nucleotide sequence ID" value="NZ_FXTE01000010.1"/>
</dbReference>
<dbReference type="Proteomes" id="UP000319555">
    <property type="component" value="Unassembled WGS sequence"/>
</dbReference>
<dbReference type="OrthoDB" id="337830at2"/>
<dbReference type="InterPro" id="IPR036188">
    <property type="entry name" value="FAD/NAD-bd_sf"/>
</dbReference>